<proteinExistence type="predicted"/>
<evidence type="ECO:0000256" key="1">
    <source>
        <dbReference type="SAM" id="Phobius"/>
    </source>
</evidence>
<accession>A0ABQ6LMF8</accession>
<dbReference type="InterPro" id="IPR010266">
    <property type="entry name" value="NnrS"/>
</dbReference>
<dbReference type="Pfam" id="PF05940">
    <property type="entry name" value="NnrS"/>
    <property type="match status" value="1"/>
</dbReference>
<feature type="transmembrane region" description="Helical" evidence="1">
    <location>
        <begin position="145"/>
        <end position="163"/>
    </location>
</feature>
<dbReference type="RefSeq" id="WP_285673438.1">
    <property type="nucleotide sequence ID" value="NZ_BSYI01000035.1"/>
</dbReference>
<organism evidence="2 3">
    <name type="scientific">Paralimibaculum aggregatum</name>
    <dbReference type="NCBI Taxonomy" id="3036245"/>
    <lineage>
        <taxon>Bacteria</taxon>
        <taxon>Pseudomonadati</taxon>
        <taxon>Pseudomonadota</taxon>
        <taxon>Alphaproteobacteria</taxon>
        <taxon>Rhodobacterales</taxon>
        <taxon>Paracoccaceae</taxon>
        <taxon>Paralimibaculum</taxon>
    </lineage>
</organism>
<keyword evidence="1" id="KW-0812">Transmembrane</keyword>
<feature type="transmembrane region" description="Helical" evidence="1">
    <location>
        <begin position="62"/>
        <end position="82"/>
    </location>
</feature>
<evidence type="ECO:0000313" key="3">
    <source>
        <dbReference type="Proteomes" id="UP001239909"/>
    </source>
</evidence>
<feature type="transmembrane region" description="Helical" evidence="1">
    <location>
        <begin position="332"/>
        <end position="355"/>
    </location>
</feature>
<dbReference type="EMBL" id="BSYI01000035">
    <property type="protein sequence ID" value="GMG84392.1"/>
    <property type="molecule type" value="Genomic_DNA"/>
</dbReference>
<comment type="caution">
    <text evidence="2">The sequence shown here is derived from an EMBL/GenBank/DDBJ whole genome shotgun (WGS) entry which is preliminary data.</text>
</comment>
<feature type="transmembrane region" description="Helical" evidence="1">
    <location>
        <begin position="175"/>
        <end position="199"/>
    </location>
</feature>
<feature type="transmembrane region" description="Helical" evidence="1">
    <location>
        <begin position="12"/>
        <end position="31"/>
    </location>
</feature>
<feature type="transmembrane region" description="Helical" evidence="1">
    <location>
        <begin position="361"/>
        <end position="386"/>
    </location>
</feature>
<name>A0ABQ6LMF8_9RHOB</name>
<keyword evidence="3" id="KW-1185">Reference proteome</keyword>
<feature type="transmembrane region" description="Helical" evidence="1">
    <location>
        <begin position="89"/>
        <end position="106"/>
    </location>
</feature>
<keyword evidence="1" id="KW-1133">Transmembrane helix</keyword>
<feature type="transmembrane region" description="Helical" evidence="1">
    <location>
        <begin position="272"/>
        <end position="295"/>
    </location>
</feature>
<dbReference type="Proteomes" id="UP001239909">
    <property type="component" value="Unassembled WGS sequence"/>
</dbReference>
<feature type="transmembrane region" description="Helical" evidence="1">
    <location>
        <begin position="243"/>
        <end position="260"/>
    </location>
</feature>
<sequence>MMGPLRIVFGEAFRVFFLAAALFAVAAMVYWEVWLGVHAAGGMVTRTAFAPPPHHWHAHEMIYGYGAAVLGGFFLTAVPNWTGGRTAPLPFLAAVAGLWLLGRAAVWASGGLAPWLVAIADLAFAPALGLRLALMLARRPKPQNLMVLALLAIFWSGNLAVHLDWTGVWPGAAEAGLRAGLLTLTALIAVIGGRIIPAFTTNAMRKAGRETGLPRTGRRLDAPAVAAAILLPLLLLAGAPEPALAGAAGATGLLALLRLAGWRGWWTRHAPILWTMHLAYLLLGLGYLALAAAQLGLASEVGALHLLAIGGIGGMTLTVMTRAGLGHSGRPLAAPPAVVAGFLCLLGATGLRALASFGSLAAYYPATLGAGALWITAFALFLTALWEPLTTARPDRAGG</sequence>
<feature type="transmembrane region" description="Helical" evidence="1">
    <location>
        <begin position="301"/>
        <end position="320"/>
    </location>
</feature>
<protein>
    <submittedName>
        <fullName evidence="2">NnrS family protein</fullName>
    </submittedName>
</protein>
<gene>
    <name evidence="2" type="ORF">LNKW23_36080</name>
</gene>
<keyword evidence="1" id="KW-0472">Membrane</keyword>
<feature type="transmembrane region" description="Helical" evidence="1">
    <location>
        <begin position="112"/>
        <end position="133"/>
    </location>
</feature>
<evidence type="ECO:0000313" key="2">
    <source>
        <dbReference type="EMBL" id="GMG84392.1"/>
    </source>
</evidence>
<reference evidence="2 3" key="1">
    <citation type="submission" date="2023-04" db="EMBL/GenBank/DDBJ databases">
        <title>Marinoamorphus aggregata gen. nov., sp. Nov., isolate from tissue of brittle star Ophioplocus japonicus.</title>
        <authorList>
            <person name="Kawano K."/>
            <person name="Sawayama S."/>
            <person name="Nakagawa S."/>
        </authorList>
    </citation>
    <scope>NUCLEOTIDE SEQUENCE [LARGE SCALE GENOMIC DNA]</scope>
    <source>
        <strain evidence="2 3">NKW23</strain>
    </source>
</reference>
<feature type="transmembrane region" description="Helical" evidence="1">
    <location>
        <begin position="220"/>
        <end position="237"/>
    </location>
</feature>